<dbReference type="Proteomes" id="UP001139559">
    <property type="component" value="Unassembled WGS sequence"/>
</dbReference>
<organism evidence="1 2">
    <name type="scientific">Vibrio amylolyticus</name>
    <dbReference type="NCBI Taxonomy" id="2847292"/>
    <lineage>
        <taxon>Bacteria</taxon>
        <taxon>Pseudomonadati</taxon>
        <taxon>Pseudomonadota</taxon>
        <taxon>Gammaproteobacteria</taxon>
        <taxon>Vibrionales</taxon>
        <taxon>Vibrionaceae</taxon>
        <taxon>Vibrio</taxon>
    </lineage>
</organism>
<proteinExistence type="predicted"/>
<dbReference type="Gene3D" id="2.40.128.490">
    <property type="entry name" value="Uncharacterised protein PF14869, DUF4488"/>
    <property type="match status" value="1"/>
</dbReference>
<dbReference type="EMBL" id="JAJHVV010000008">
    <property type="protein sequence ID" value="MCK6264379.1"/>
    <property type="molecule type" value="Genomic_DNA"/>
</dbReference>
<name>A0A9X2BHX4_9VIBR</name>
<gene>
    <name evidence="1" type="ORF">KP803_13945</name>
</gene>
<accession>A0A9X2BHX4</accession>
<comment type="caution">
    <text evidence="1">The sequence shown here is derived from an EMBL/GenBank/DDBJ whole genome shotgun (WGS) entry which is preliminary data.</text>
</comment>
<reference evidence="1" key="1">
    <citation type="submission" date="2021-11" db="EMBL/GenBank/DDBJ databases">
        <title>Vibrio ZSDE26 sp. nov. and Vibrio ZSDZ34 sp. nov., isolated from coastal seawater in Qingdao.</title>
        <authorList>
            <person name="Zhang P."/>
        </authorList>
    </citation>
    <scope>NUCLEOTIDE SEQUENCE</scope>
    <source>
        <strain evidence="1">ZSDE26</strain>
    </source>
</reference>
<dbReference type="RefSeq" id="WP_248009454.1">
    <property type="nucleotide sequence ID" value="NZ_JAJHVV010000008.1"/>
</dbReference>
<dbReference type="AlphaFoldDB" id="A0A9X2BHX4"/>
<evidence type="ECO:0000313" key="1">
    <source>
        <dbReference type="EMBL" id="MCK6264379.1"/>
    </source>
</evidence>
<sequence length="141" mass="15951">MINKKSLIGEWRLIDAQMTVSGKTENTFDANREMVKLFTGTHFSFYSKTANRTAYSAAVTDQERLQGSKTLDAGGGRYDLLGDIYTEHVTYCTYPNYEGKSISFKLSLSGNTLTQEGDYPLKELGFSEHDGYVKEVYQRIE</sequence>
<keyword evidence="2" id="KW-1185">Reference proteome</keyword>
<protein>
    <submittedName>
        <fullName evidence="1">Lipocalin-like domain-containing protein</fullName>
    </submittedName>
</protein>
<evidence type="ECO:0000313" key="2">
    <source>
        <dbReference type="Proteomes" id="UP001139559"/>
    </source>
</evidence>